<sequence>MRREGWRTLTEPNRSRRTRIVTNRNLYVRAQLSRGTFKATCPRTTVTERDKEVGRKEGWGWRRLTEPDRSRRTRIVPNRRRGDKLYVRAQFVRRGSRKIGQPHQSRARNRANLPSKGGKGEQAPNLDQSRGTKHRILTNREAQSTES</sequence>
<name>A0AAV4A1P9_9GAST</name>
<comment type="caution">
    <text evidence="2">The sequence shown here is derived from an EMBL/GenBank/DDBJ whole genome shotgun (WGS) entry which is preliminary data.</text>
</comment>
<dbReference type="Proteomes" id="UP000735302">
    <property type="component" value="Unassembled WGS sequence"/>
</dbReference>
<protein>
    <submittedName>
        <fullName evidence="2">Uncharacterized protein</fullName>
    </submittedName>
</protein>
<gene>
    <name evidence="2" type="ORF">PoB_002734500</name>
</gene>
<dbReference type="AlphaFoldDB" id="A0AAV4A1P9"/>
<evidence type="ECO:0000313" key="3">
    <source>
        <dbReference type="Proteomes" id="UP000735302"/>
    </source>
</evidence>
<feature type="region of interest" description="Disordered" evidence="1">
    <location>
        <begin position="91"/>
        <end position="147"/>
    </location>
</feature>
<reference evidence="2 3" key="1">
    <citation type="journal article" date="2021" name="Elife">
        <title>Chloroplast acquisition without the gene transfer in kleptoplastic sea slugs, Plakobranchus ocellatus.</title>
        <authorList>
            <person name="Maeda T."/>
            <person name="Takahashi S."/>
            <person name="Yoshida T."/>
            <person name="Shimamura S."/>
            <person name="Takaki Y."/>
            <person name="Nagai Y."/>
            <person name="Toyoda A."/>
            <person name="Suzuki Y."/>
            <person name="Arimoto A."/>
            <person name="Ishii H."/>
            <person name="Satoh N."/>
            <person name="Nishiyama T."/>
            <person name="Hasebe M."/>
            <person name="Maruyama T."/>
            <person name="Minagawa J."/>
            <person name="Obokata J."/>
            <person name="Shigenobu S."/>
        </authorList>
    </citation>
    <scope>NUCLEOTIDE SEQUENCE [LARGE SCALE GENOMIC DNA]</scope>
</reference>
<evidence type="ECO:0000256" key="1">
    <source>
        <dbReference type="SAM" id="MobiDB-lite"/>
    </source>
</evidence>
<evidence type="ECO:0000313" key="2">
    <source>
        <dbReference type="EMBL" id="GFO00840.1"/>
    </source>
</evidence>
<keyword evidence="3" id="KW-1185">Reference proteome</keyword>
<proteinExistence type="predicted"/>
<accession>A0AAV4A1P9</accession>
<dbReference type="EMBL" id="BLXT01003154">
    <property type="protein sequence ID" value="GFO00840.1"/>
    <property type="molecule type" value="Genomic_DNA"/>
</dbReference>
<organism evidence="2 3">
    <name type="scientific">Plakobranchus ocellatus</name>
    <dbReference type="NCBI Taxonomy" id="259542"/>
    <lineage>
        <taxon>Eukaryota</taxon>
        <taxon>Metazoa</taxon>
        <taxon>Spiralia</taxon>
        <taxon>Lophotrochozoa</taxon>
        <taxon>Mollusca</taxon>
        <taxon>Gastropoda</taxon>
        <taxon>Heterobranchia</taxon>
        <taxon>Euthyneura</taxon>
        <taxon>Panpulmonata</taxon>
        <taxon>Sacoglossa</taxon>
        <taxon>Placobranchoidea</taxon>
        <taxon>Plakobranchidae</taxon>
        <taxon>Plakobranchus</taxon>
    </lineage>
</organism>